<dbReference type="Pfam" id="PF00875">
    <property type="entry name" value="DNA_photolyase"/>
    <property type="match status" value="1"/>
</dbReference>
<dbReference type="OrthoDB" id="9772484at2"/>
<dbReference type="InterPro" id="IPR036134">
    <property type="entry name" value="Crypto/Photolyase_FAD-like_sf"/>
</dbReference>
<evidence type="ECO:0000256" key="9">
    <source>
        <dbReference type="ARBA" id="ARBA00033999"/>
    </source>
</evidence>
<evidence type="ECO:0000256" key="2">
    <source>
        <dbReference type="ARBA" id="ARBA00005862"/>
    </source>
</evidence>
<comment type="catalytic activity">
    <reaction evidence="9">
        <text>cyclobutadipyrimidine (in DNA) = 2 pyrimidine residues (in DNA).</text>
        <dbReference type="EC" id="4.1.99.3"/>
    </reaction>
</comment>
<feature type="site" description="Electron transfer via tryptophanyl radical" evidence="13">
    <location>
        <position position="307"/>
    </location>
</feature>
<evidence type="ECO:0000259" key="15">
    <source>
        <dbReference type="PROSITE" id="PS51645"/>
    </source>
</evidence>
<dbReference type="PRINTS" id="PR00147">
    <property type="entry name" value="DNAPHOTLYASE"/>
</dbReference>
<feature type="domain" description="Photolyase/cryptochrome alpha/beta" evidence="15">
    <location>
        <begin position="2"/>
        <end position="130"/>
    </location>
</feature>
<dbReference type="GO" id="GO:0009416">
    <property type="term" value="P:response to light stimulus"/>
    <property type="evidence" value="ECO:0007669"/>
    <property type="project" value="TreeGrafter"/>
</dbReference>
<evidence type="ECO:0000256" key="3">
    <source>
        <dbReference type="ARBA" id="ARBA00013149"/>
    </source>
</evidence>
<dbReference type="InterPro" id="IPR002081">
    <property type="entry name" value="Cryptochrome/DNA_photolyase_1"/>
</dbReference>
<dbReference type="PANTHER" id="PTHR11455:SF9">
    <property type="entry name" value="CRYPTOCHROME CIRCADIAN CLOCK 5 ISOFORM X1"/>
    <property type="match status" value="1"/>
</dbReference>
<keyword evidence="16" id="KW-0456">Lyase</keyword>
<evidence type="ECO:0000256" key="8">
    <source>
        <dbReference type="ARBA" id="ARBA00031671"/>
    </source>
</evidence>
<evidence type="ECO:0000256" key="7">
    <source>
        <dbReference type="ARBA" id="ARBA00022991"/>
    </source>
</evidence>
<dbReference type="PROSITE" id="PS51645">
    <property type="entry name" value="PHR_CRY_ALPHA_BETA"/>
    <property type="match status" value="1"/>
</dbReference>
<feature type="site" description="Electron transfer via tryptophanyl radical" evidence="13">
    <location>
        <position position="361"/>
    </location>
</feature>
<dbReference type="InterPro" id="IPR005101">
    <property type="entry name" value="Cryptochr/Photolyase_FAD-bd"/>
</dbReference>
<feature type="binding site" evidence="12">
    <location>
        <begin position="374"/>
        <end position="376"/>
    </location>
    <ligand>
        <name>FAD</name>
        <dbReference type="ChEBI" id="CHEBI:57692"/>
    </ligand>
</feature>
<dbReference type="Gene3D" id="1.25.40.80">
    <property type="match status" value="1"/>
</dbReference>
<keyword evidence="5 12" id="KW-0285">Flavoprotein</keyword>
<dbReference type="PROSITE" id="PS00394">
    <property type="entry name" value="DNA_PHOTOLYASES_1_1"/>
    <property type="match status" value="1"/>
</dbReference>
<dbReference type="EMBL" id="FUYB01000019">
    <property type="protein sequence ID" value="SKA90129.1"/>
    <property type="molecule type" value="Genomic_DNA"/>
</dbReference>
<organism evidence="16 17">
    <name type="scientific">Thiothrix eikelboomii</name>
    <dbReference type="NCBI Taxonomy" id="92487"/>
    <lineage>
        <taxon>Bacteria</taxon>
        <taxon>Pseudomonadati</taxon>
        <taxon>Pseudomonadota</taxon>
        <taxon>Gammaproteobacteria</taxon>
        <taxon>Thiotrichales</taxon>
        <taxon>Thiotrichaceae</taxon>
        <taxon>Thiothrix</taxon>
    </lineage>
</organism>
<comment type="cofactor">
    <cofactor evidence="12">
        <name>FAD</name>
        <dbReference type="ChEBI" id="CHEBI:57692"/>
    </cofactor>
    <text evidence="12">Binds 1 FAD per subunit.</text>
</comment>
<comment type="cofactor">
    <cofactor evidence="1">
        <name>(6R)-5,10-methylene-5,6,7,8-tetrahydrofolate</name>
        <dbReference type="ChEBI" id="CHEBI:15636"/>
    </cofactor>
</comment>
<dbReference type="InterPro" id="IPR018394">
    <property type="entry name" value="DNA_photolyase_1_CS_C"/>
</dbReference>
<feature type="binding site" evidence="12">
    <location>
        <position position="223"/>
    </location>
    <ligand>
        <name>FAD</name>
        <dbReference type="ChEBI" id="CHEBI:57692"/>
    </ligand>
</feature>
<feature type="binding site" evidence="12">
    <location>
        <position position="273"/>
    </location>
    <ligand>
        <name>FAD</name>
        <dbReference type="ChEBI" id="CHEBI:57692"/>
    </ligand>
</feature>
<evidence type="ECO:0000256" key="4">
    <source>
        <dbReference type="ARBA" id="ARBA00014046"/>
    </source>
</evidence>
<comment type="similarity">
    <text evidence="14">Belongs to the DNA photolyase family.</text>
</comment>
<evidence type="ECO:0000313" key="17">
    <source>
        <dbReference type="Proteomes" id="UP000190460"/>
    </source>
</evidence>
<dbReference type="AlphaFoldDB" id="A0A1T4XKL7"/>
<dbReference type="SUPFAM" id="SSF52425">
    <property type="entry name" value="Cryptochrome/photolyase, N-terminal domain"/>
    <property type="match status" value="1"/>
</dbReference>
<dbReference type="InterPro" id="IPR014729">
    <property type="entry name" value="Rossmann-like_a/b/a_fold"/>
</dbReference>
<sequence length="467" mass="53437">MTCALVWFRQDLRLADNPAWFEACRSCQQVIPLFIDDPSPQTPSQLGAASRVWLAQSLASLAKQLQAKSSRLVLRQGLALTVLQDLIKETGASHVFWNRCYDPVSLERDKQIKARLKEQVQVQSFNAALLREPWQVLKSDGQPYKVYTPFWKALLKTGITQALLPEPAIIPSPKQWPHSQVLAELKLLPTLPWDQGMMAHWQVGETAAYAKLQAFLATTVQQYQTARDRPAVVGTSRLSPHLHFGELGPRQIVLLAEQYLAEYPEASSGIQTFLQEIAWREFAGYLLYHFPQTLHEPLDQRFNQFQWATQYQVQLQRWQQGQTGIPIVDAGMRELWQTGWMHNRVRMIVASLLTKNLLIPWQEGEAWFRDTLVDADLANNVLGWQWVAGCGADAAPYFRIFNPILQGEKFDPAGEYVRRWLPELAGRAVKEIHHPRVLGDGWNYPLPITDLSLSRRLALERYAQMRA</sequence>
<dbReference type="InterPro" id="IPR006050">
    <property type="entry name" value="DNA_photolyase_N"/>
</dbReference>
<dbReference type="InterPro" id="IPR036155">
    <property type="entry name" value="Crypto/Photolyase_N_sf"/>
</dbReference>
<dbReference type="EC" id="4.1.99.3" evidence="3"/>
<evidence type="ECO:0000256" key="6">
    <source>
        <dbReference type="ARBA" id="ARBA00022827"/>
    </source>
</evidence>
<evidence type="ECO:0000256" key="14">
    <source>
        <dbReference type="RuleBase" id="RU004182"/>
    </source>
</evidence>
<protein>
    <recommendedName>
        <fullName evidence="4">Deoxyribodipyrimidine photo-lyase</fullName>
        <ecNumber evidence="3">4.1.99.3</ecNumber>
    </recommendedName>
    <alternativeName>
        <fullName evidence="8">DNA photolyase</fullName>
    </alternativeName>
    <alternativeName>
        <fullName evidence="11">Photoreactivating enzyme</fullName>
    </alternativeName>
</protein>
<dbReference type="GO" id="GO:0003904">
    <property type="term" value="F:deoxyribodipyrimidine photo-lyase activity"/>
    <property type="evidence" value="ECO:0007669"/>
    <property type="project" value="UniProtKB-EC"/>
</dbReference>
<dbReference type="STRING" id="92487.SAMN02745130_03102"/>
<keyword evidence="7 14" id="KW-0157">Chromophore</keyword>
<dbReference type="PANTHER" id="PTHR11455">
    <property type="entry name" value="CRYPTOCHROME"/>
    <property type="match status" value="1"/>
</dbReference>
<name>A0A1T4XKL7_9GAMM</name>
<comment type="similarity">
    <text evidence="2">Belongs to the DNA photolyase class-1 family.</text>
</comment>
<keyword evidence="17" id="KW-1185">Reference proteome</keyword>
<feature type="binding site" evidence="12">
    <location>
        <begin position="235"/>
        <end position="239"/>
    </location>
    <ligand>
        <name>FAD</name>
        <dbReference type="ChEBI" id="CHEBI:57692"/>
    </ligand>
</feature>
<gene>
    <name evidence="16" type="ORF">SAMN02745130_03102</name>
</gene>
<dbReference type="GO" id="GO:0003677">
    <property type="term" value="F:DNA binding"/>
    <property type="evidence" value="ECO:0007669"/>
    <property type="project" value="TreeGrafter"/>
</dbReference>
<dbReference type="FunFam" id="1.10.579.10:FF:000003">
    <property type="entry name" value="Deoxyribodipyrimidine photo-lyase"/>
    <property type="match status" value="1"/>
</dbReference>
<dbReference type="GO" id="GO:0000719">
    <property type="term" value="P:photoreactive repair"/>
    <property type="evidence" value="ECO:0007669"/>
    <property type="project" value="UniProtKB-ARBA"/>
</dbReference>
<dbReference type="Gene3D" id="3.40.50.620">
    <property type="entry name" value="HUPs"/>
    <property type="match status" value="1"/>
</dbReference>
<evidence type="ECO:0000256" key="5">
    <source>
        <dbReference type="ARBA" id="ARBA00022630"/>
    </source>
</evidence>
<evidence type="ECO:0000256" key="1">
    <source>
        <dbReference type="ARBA" id="ARBA00001932"/>
    </source>
</evidence>
<proteinExistence type="inferred from homology"/>
<dbReference type="RefSeq" id="WP_078923548.1">
    <property type="nucleotide sequence ID" value="NZ_FUYB01000019.1"/>
</dbReference>
<dbReference type="SUPFAM" id="SSF48173">
    <property type="entry name" value="Cryptochrome/photolyase FAD-binding domain"/>
    <property type="match status" value="1"/>
</dbReference>
<dbReference type="Gene3D" id="1.10.579.10">
    <property type="entry name" value="DNA Cyclobutane Dipyrimidine Photolyase, subunit A, domain 3"/>
    <property type="match status" value="1"/>
</dbReference>
<accession>A0A1T4XKL7</accession>
<dbReference type="Proteomes" id="UP000190460">
    <property type="component" value="Unassembled WGS sequence"/>
</dbReference>
<dbReference type="GO" id="GO:0071949">
    <property type="term" value="F:FAD binding"/>
    <property type="evidence" value="ECO:0007669"/>
    <property type="project" value="TreeGrafter"/>
</dbReference>
<reference evidence="16 17" key="1">
    <citation type="submission" date="2017-02" db="EMBL/GenBank/DDBJ databases">
        <authorList>
            <person name="Peterson S.W."/>
        </authorList>
    </citation>
    <scope>NUCLEOTIDE SEQUENCE [LARGE SCALE GENOMIC DNA]</scope>
    <source>
        <strain evidence="16 17">ATCC 49788</strain>
    </source>
</reference>
<comment type="function">
    <text evidence="10">Involved in repair of UV radiation-induced DNA damage. Catalyzes the light-dependent monomerization (300-600 nm) of cyclobutyl pyrimidine dimers (in cis-syn configuration), which are formed between adjacent bases on the same DNA strand upon exposure to ultraviolet radiation.</text>
</comment>
<evidence type="ECO:0000256" key="11">
    <source>
        <dbReference type="ARBA" id="ARBA00083107"/>
    </source>
</evidence>
<evidence type="ECO:0000256" key="12">
    <source>
        <dbReference type="PIRSR" id="PIRSR602081-1"/>
    </source>
</evidence>
<feature type="site" description="Electron transfer via tryptophanyl radical" evidence="13">
    <location>
        <position position="384"/>
    </location>
</feature>
<evidence type="ECO:0000256" key="10">
    <source>
        <dbReference type="ARBA" id="ARBA00059220"/>
    </source>
</evidence>
<dbReference type="Pfam" id="PF03441">
    <property type="entry name" value="FAD_binding_7"/>
    <property type="match status" value="1"/>
</dbReference>
<keyword evidence="6 12" id="KW-0274">FAD</keyword>
<evidence type="ECO:0000256" key="13">
    <source>
        <dbReference type="PIRSR" id="PIRSR602081-2"/>
    </source>
</evidence>
<evidence type="ECO:0000313" key="16">
    <source>
        <dbReference type="EMBL" id="SKA90129.1"/>
    </source>
</evidence>